<dbReference type="OrthoDB" id="5404004at2759"/>
<dbReference type="Proteomes" id="UP000635477">
    <property type="component" value="Unassembled WGS sequence"/>
</dbReference>
<feature type="region of interest" description="Disordered" evidence="1">
    <location>
        <begin position="175"/>
        <end position="222"/>
    </location>
</feature>
<reference evidence="2" key="1">
    <citation type="journal article" date="2020" name="BMC Genomics">
        <title>Correction to: Identification and distribution of gene clusters required for synthesis of sphingolipid metabolism inhibitors in diverse species of the filamentous fungus Fusarium.</title>
        <authorList>
            <person name="Kim H.S."/>
            <person name="Lohmar J.M."/>
            <person name="Busman M."/>
            <person name="Brown D.W."/>
            <person name="Naumann T.A."/>
            <person name="Divon H.H."/>
            <person name="Lysoe E."/>
            <person name="Uhlig S."/>
            <person name="Proctor R.H."/>
        </authorList>
    </citation>
    <scope>NUCLEOTIDE SEQUENCE</scope>
    <source>
        <strain evidence="2">NRRL 22465</strain>
    </source>
</reference>
<evidence type="ECO:0000313" key="3">
    <source>
        <dbReference type="Proteomes" id="UP000635477"/>
    </source>
</evidence>
<accession>A0A8H4UEB2</accession>
<organism evidence="2 3">
    <name type="scientific">Fusarium zealandicum</name>
    <dbReference type="NCBI Taxonomy" id="1053134"/>
    <lineage>
        <taxon>Eukaryota</taxon>
        <taxon>Fungi</taxon>
        <taxon>Dikarya</taxon>
        <taxon>Ascomycota</taxon>
        <taxon>Pezizomycotina</taxon>
        <taxon>Sordariomycetes</taxon>
        <taxon>Hypocreomycetidae</taxon>
        <taxon>Hypocreales</taxon>
        <taxon>Nectriaceae</taxon>
        <taxon>Fusarium</taxon>
        <taxon>Fusarium staphyleae species complex</taxon>
    </lineage>
</organism>
<feature type="compositionally biased region" description="Basic and acidic residues" evidence="1">
    <location>
        <begin position="333"/>
        <end position="344"/>
    </location>
</feature>
<reference evidence="2" key="2">
    <citation type="submission" date="2020-05" db="EMBL/GenBank/DDBJ databases">
        <authorList>
            <person name="Kim H.-S."/>
            <person name="Proctor R.H."/>
            <person name="Brown D.W."/>
        </authorList>
    </citation>
    <scope>NUCLEOTIDE SEQUENCE</scope>
    <source>
        <strain evidence="2">NRRL 22465</strain>
    </source>
</reference>
<comment type="caution">
    <text evidence="2">The sequence shown here is derived from an EMBL/GenBank/DDBJ whole genome shotgun (WGS) entry which is preliminary data.</text>
</comment>
<feature type="region of interest" description="Disordered" evidence="1">
    <location>
        <begin position="258"/>
        <end position="364"/>
    </location>
</feature>
<feature type="compositionally biased region" description="Polar residues" evidence="1">
    <location>
        <begin position="547"/>
        <end position="563"/>
    </location>
</feature>
<feature type="compositionally biased region" description="Basic residues" evidence="1">
    <location>
        <begin position="196"/>
        <end position="211"/>
    </location>
</feature>
<feature type="compositionally biased region" description="Basic and acidic residues" evidence="1">
    <location>
        <begin position="297"/>
        <end position="316"/>
    </location>
</feature>
<feature type="compositionally biased region" description="Low complexity" evidence="1">
    <location>
        <begin position="536"/>
        <end position="546"/>
    </location>
</feature>
<proteinExistence type="predicted"/>
<feature type="compositionally biased region" description="Basic and acidic residues" evidence="1">
    <location>
        <begin position="566"/>
        <end position="580"/>
    </location>
</feature>
<feature type="region of interest" description="Disordered" evidence="1">
    <location>
        <begin position="1"/>
        <end position="30"/>
    </location>
</feature>
<dbReference type="AlphaFoldDB" id="A0A8H4UEB2"/>
<feature type="region of interest" description="Disordered" evidence="1">
    <location>
        <begin position="412"/>
        <end position="634"/>
    </location>
</feature>
<name>A0A8H4UEB2_9HYPO</name>
<dbReference type="EMBL" id="JABEYC010000723">
    <property type="protein sequence ID" value="KAF4974660.1"/>
    <property type="molecule type" value="Genomic_DNA"/>
</dbReference>
<evidence type="ECO:0000256" key="1">
    <source>
        <dbReference type="SAM" id="MobiDB-lite"/>
    </source>
</evidence>
<feature type="compositionally biased region" description="Polar residues" evidence="1">
    <location>
        <begin position="616"/>
        <end position="626"/>
    </location>
</feature>
<gene>
    <name evidence="2" type="ORF">FZEAL_8460</name>
</gene>
<sequence>MLYQTLSIQGTGGQNKTHKPRRSPPRASSLPNLFLTLRNLPATIVRDPSAMPSGRPRAATVSAAAGRRRSFAADHSYSSAIEKPSFDKRVSRDDLTLALKSYKKGNVTAFHVPIHGRPPSPDTPQTSSLTRVVRTSTPDSMGDSSETGVIAIGMAIGSPTQVGEHTPIACNPQSANNAAVEIPPPASEPAEDKQQKGRKWGLFRSKSKRAVRPSEPQRAMTDISNVSTASLSSAVPSPVPGVPVINAGLADQTTRKIPKHKPIVIRSQAEPAVAEPTEPRMEAPMPTEVKPMSPAKLTKEKPAIERKPSKETKPAKESSSSGGLGRKMSLRALRGDSSRRRAEKAAAAAAIPPSSPPPVPQMPQLNASLLDIEIPSIKMERYSVMFNNVLQPQPDSASSLLARRQATVDRLKMVAREPVDDGQDEPFRPRRSTSPQPKGALTFPVPDTLKPLPSPGLMRSNTSPALMHSPVRASFQNDMHSQGAPKARAVQASKTMESPHDTTSASHNTPRLVSKFNKRPAISSPEKQSPALAIKVSPPVSVDSPSARSKQPSPFTPDTSSLILDSPKHTDDEQDSHPIKSESQISLPESTWHIVSPPASITSLSPEASRKPSPPSSITSPENITVTKRPEANPEETLRNAVEVSIARQISVSHQQRTMLHPLKSNPSVRRRNDGNPAGTYIPIEKHERLAETKSATPVMVHPRELAHSPDTWQMHRKSERVILEGP</sequence>
<keyword evidence="3" id="KW-1185">Reference proteome</keyword>
<feature type="compositionally biased region" description="Polar residues" evidence="1">
    <location>
        <begin position="492"/>
        <end position="511"/>
    </location>
</feature>
<evidence type="ECO:0000313" key="2">
    <source>
        <dbReference type="EMBL" id="KAF4974660.1"/>
    </source>
</evidence>
<protein>
    <submittedName>
        <fullName evidence="2">Uncharacterized protein</fullName>
    </submittedName>
</protein>